<evidence type="ECO:0000313" key="3">
    <source>
        <dbReference type="Proteomes" id="UP001611580"/>
    </source>
</evidence>
<feature type="domain" description="Phage L5-like integrase N-terminal" evidence="1">
    <location>
        <begin position="14"/>
        <end position="69"/>
    </location>
</feature>
<sequence>MGTTTTARPQKREAWGRLRKLPSKRWQARYTGPDDRTYSARTEDDKPLTFLTKGDAREWLNAVHAKISRGEWLPPDEAV</sequence>
<name>A0ABW7XHM1_9MICO</name>
<comment type="caution">
    <text evidence="2">The sequence shown here is derived from an EMBL/GenBank/DDBJ whole genome shotgun (WGS) entry which is preliminary data.</text>
</comment>
<dbReference type="RefSeq" id="WP_397403057.1">
    <property type="nucleotide sequence ID" value="NZ_JBIRYI010000004.1"/>
</dbReference>
<proteinExistence type="predicted"/>
<reference evidence="2 3" key="1">
    <citation type="submission" date="2024-10" db="EMBL/GenBank/DDBJ databases">
        <title>The Natural Products Discovery Center: Release of the First 8490 Sequenced Strains for Exploring Actinobacteria Biosynthetic Diversity.</title>
        <authorList>
            <person name="Kalkreuter E."/>
            <person name="Kautsar S.A."/>
            <person name="Yang D."/>
            <person name="Bader C.D."/>
            <person name="Teijaro C.N."/>
            <person name="Fluegel L."/>
            <person name="Davis C.M."/>
            <person name="Simpson J.R."/>
            <person name="Lauterbach L."/>
            <person name="Steele A.D."/>
            <person name="Gui C."/>
            <person name="Meng S."/>
            <person name="Li G."/>
            <person name="Viehrig K."/>
            <person name="Ye F."/>
            <person name="Su P."/>
            <person name="Kiefer A.F."/>
            <person name="Nichols A."/>
            <person name="Cepeda A.J."/>
            <person name="Yan W."/>
            <person name="Fan B."/>
            <person name="Jiang Y."/>
            <person name="Adhikari A."/>
            <person name="Zheng C.-J."/>
            <person name="Schuster L."/>
            <person name="Cowan T.M."/>
            <person name="Smanski M.J."/>
            <person name="Chevrette M.G."/>
            <person name="De Carvalho L.P.S."/>
            <person name="Shen B."/>
        </authorList>
    </citation>
    <scope>NUCLEOTIDE SEQUENCE [LARGE SCALE GENOMIC DNA]</scope>
    <source>
        <strain evidence="2 3">NPDC019481</strain>
    </source>
</reference>
<accession>A0ABW7XHM1</accession>
<dbReference type="InterPro" id="IPR058717">
    <property type="entry name" value="Phage_L5_Integrase_N"/>
</dbReference>
<organism evidence="2 3">
    <name type="scientific">Promicromonospora kroppenstedtii</name>
    <dbReference type="NCBI Taxonomy" id="440482"/>
    <lineage>
        <taxon>Bacteria</taxon>
        <taxon>Bacillati</taxon>
        <taxon>Actinomycetota</taxon>
        <taxon>Actinomycetes</taxon>
        <taxon>Micrococcales</taxon>
        <taxon>Promicromonosporaceae</taxon>
        <taxon>Promicromonospora</taxon>
    </lineage>
</organism>
<protein>
    <recommendedName>
        <fullName evidence="1">Phage L5-like integrase N-terminal domain-containing protein</fullName>
    </recommendedName>
</protein>
<keyword evidence="3" id="KW-1185">Reference proteome</keyword>
<evidence type="ECO:0000259" key="1">
    <source>
        <dbReference type="Pfam" id="PF26003"/>
    </source>
</evidence>
<dbReference type="Proteomes" id="UP001611580">
    <property type="component" value="Unassembled WGS sequence"/>
</dbReference>
<dbReference type="EMBL" id="JBIRYI010000004">
    <property type="protein sequence ID" value="MFI2486825.1"/>
    <property type="molecule type" value="Genomic_DNA"/>
</dbReference>
<evidence type="ECO:0000313" key="2">
    <source>
        <dbReference type="EMBL" id="MFI2486825.1"/>
    </source>
</evidence>
<dbReference type="Pfam" id="PF26003">
    <property type="entry name" value="Integrase_N_phage"/>
    <property type="match status" value="1"/>
</dbReference>
<gene>
    <name evidence="2" type="ORF">ACH47X_07945</name>
</gene>